<evidence type="ECO:0000313" key="5">
    <source>
        <dbReference type="RefSeq" id="XP_019627249.1"/>
    </source>
</evidence>
<accession>A0A6P4YZX3</accession>
<dbReference type="RefSeq" id="XP_019627249.1">
    <property type="nucleotide sequence ID" value="XM_019771690.1"/>
</dbReference>
<proteinExistence type="inferred from homology"/>
<dbReference type="SUPFAM" id="SSF81296">
    <property type="entry name" value="E set domains"/>
    <property type="match status" value="1"/>
</dbReference>
<protein>
    <submittedName>
        <fullName evidence="4 5">NXPE family member 3-like</fullName>
    </submittedName>
</protein>
<dbReference type="AlphaFoldDB" id="A0A6P4YZX3"/>
<dbReference type="SUPFAM" id="SSF52266">
    <property type="entry name" value="SGNH hydrolase"/>
    <property type="match status" value="1"/>
</dbReference>
<dbReference type="OrthoDB" id="5950832at2759"/>
<dbReference type="InterPro" id="IPR014756">
    <property type="entry name" value="Ig_E-set"/>
</dbReference>
<sequence length="521" mass="59423">MASVRMYVAFSVLIVVVIFLKALDFQVLHWSRPKVKAQESITCYLKQVTCPNKTHILVLNRDRLYHQGDVLTVRVVARGKDGRPKTYGGDFFRARLVSSDRSPQASSAGHVIDHCNGTYTVQFPLYWTGEALVKIQLVHPSEAVEALQRVREVPNKRVFQCIFVDPNNTKAYYTRQCFSSANPSLLSHQQCDFSKPAVNGTWICEKPVDKLPCSTISKCRWNPSKTRAKVLELVSQEEKKLFQTPYLQEELQVGPNDTIHVLEAEPPTPQHLPACTWDKSAALGHWSGKIWKSSLCNVRVFAQKDIQRCLANKTVYMQGDSTIRQWSLRLQKVVPLHYNESIMDPTALHGGDNSQWNISVRYRFHHFPVRGGAWNIYYDFRYVVDELDATTGGTNTVIILGLWAHFTAEPPEMLRSRLYAIRAAIHRLKRRAPGTRVFVRTATTREHKGGKLEFYLLGSDWLAYQITEVIREMFRADPDVVVLDTWDMSVCQPGKDNVHPDQTMVDSQLNTLLSHICANPN</sequence>
<feature type="domain" description="NXPE C-terminal" evidence="2">
    <location>
        <begin position="291"/>
        <end position="517"/>
    </location>
</feature>
<comment type="similarity">
    <text evidence="1">Belongs to the NXPE family.</text>
</comment>
<dbReference type="InterPro" id="IPR057106">
    <property type="entry name" value="NXPE4_C"/>
</dbReference>
<dbReference type="Proteomes" id="UP000515135">
    <property type="component" value="Unplaced"/>
</dbReference>
<name>A0A6P4YZX3_BRABE</name>
<dbReference type="PANTHER" id="PTHR16165">
    <property type="entry name" value="NXPE FAMILY MEMBER"/>
    <property type="match status" value="1"/>
</dbReference>
<organism evidence="3 5">
    <name type="scientific">Branchiostoma belcheri</name>
    <name type="common">Amphioxus</name>
    <dbReference type="NCBI Taxonomy" id="7741"/>
    <lineage>
        <taxon>Eukaryota</taxon>
        <taxon>Metazoa</taxon>
        <taxon>Chordata</taxon>
        <taxon>Cephalochordata</taxon>
        <taxon>Leptocardii</taxon>
        <taxon>Amphioxiformes</taxon>
        <taxon>Branchiostomatidae</taxon>
        <taxon>Branchiostoma</taxon>
    </lineage>
</organism>
<reference evidence="4 5" key="1">
    <citation type="submission" date="2025-04" db="UniProtKB">
        <authorList>
            <consortium name="RefSeq"/>
        </authorList>
    </citation>
    <scope>IDENTIFICATION</scope>
    <source>
        <tissue evidence="4 5">Gonad</tissue>
    </source>
</reference>
<evidence type="ECO:0000259" key="2">
    <source>
        <dbReference type="Pfam" id="PF24536"/>
    </source>
</evidence>
<dbReference type="Pfam" id="PF24536">
    <property type="entry name" value="NXPE4_C"/>
    <property type="match status" value="1"/>
</dbReference>
<gene>
    <name evidence="4 5" type="primary">LOC109472113</name>
</gene>
<dbReference type="GeneID" id="109472113"/>
<dbReference type="Pfam" id="PF06312">
    <property type="entry name" value="Neurexophilin"/>
    <property type="match status" value="1"/>
</dbReference>
<dbReference type="RefSeq" id="XP_019627248.1">
    <property type="nucleotide sequence ID" value="XM_019771689.1"/>
</dbReference>
<evidence type="ECO:0000313" key="3">
    <source>
        <dbReference type="Proteomes" id="UP000515135"/>
    </source>
</evidence>
<keyword evidence="3" id="KW-1185">Reference proteome</keyword>
<dbReference type="PANTHER" id="PTHR16165:SF5">
    <property type="entry name" value="NXPE FAMILY MEMBER 3"/>
    <property type="match status" value="1"/>
</dbReference>
<evidence type="ECO:0000256" key="1">
    <source>
        <dbReference type="ARBA" id="ARBA00005431"/>
    </source>
</evidence>
<evidence type="ECO:0000313" key="4">
    <source>
        <dbReference type="RefSeq" id="XP_019627248.1"/>
    </source>
</evidence>
<dbReference type="KEGG" id="bbel:109472113"/>
<dbReference type="InterPro" id="IPR026845">
    <property type="entry name" value="NXPH/NXPE"/>
</dbReference>